<sequence>MNYRFPIDPDWSTDEMVDVVEFLDLVERAYYQSVDSNQLLSHYKKFKQVVPSKSEEKKLSQAFERDSGCSVYRTVKKAQENESVKMK</sequence>
<name>A0A1G6H1L2_9BACI</name>
<dbReference type="EMBL" id="FMYI01000002">
    <property type="protein sequence ID" value="SDB87276.1"/>
    <property type="molecule type" value="Genomic_DNA"/>
</dbReference>
<dbReference type="STRING" id="1612202.SAMN05421734_10253"/>
<dbReference type="InterPro" id="IPR007920">
    <property type="entry name" value="UPF0223"/>
</dbReference>
<dbReference type="Gene3D" id="1.10.220.80">
    <property type="entry name" value="BH2638-like"/>
    <property type="match status" value="1"/>
</dbReference>
<protein>
    <submittedName>
        <fullName evidence="1">Uncharacterized protein YktA, UPF0223 family</fullName>
    </submittedName>
</protein>
<dbReference type="InterPro" id="IPR023324">
    <property type="entry name" value="BH2638-like_sf"/>
</dbReference>
<reference evidence="2" key="1">
    <citation type="submission" date="2016-09" db="EMBL/GenBank/DDBJ databases">
        <authorList>
            <person name="Varghese N."/>
            <person name="Submissions S."/>
        </authorList>
    </citation>
    <scope>NUCLEOTIDE SEQUENCE [LARGE SCALE GENOMIC DNA]</scope>
    <source>
        <strain evidence="2">S5</strain>
    </source>
</reference>
<keyword evidence="2" id="KW-1185">Reference proteome</keyword>
<gene>
    <name evidence="1" type="ORF">SAMN05421734_10253</name>
</gene>
<organism evidence="1 2">
    <name type="scientific">Pelagirhabdus alkalitolerans</name>
    <dbReference type="NCBI Taxonomy" id="1612202"/>
    <lineage>
        <taxon>Bacteria</taxon>
        <taxon>Bacillati</taxon>
        <taxon>Bacillota</taxon>
        <taxon>Bacilli</taxon>
        <taxon>Bacillales</taxon>
        <taxon>Bacillaceae</taxon>
        <taxon>Pelagirhabdus</taxon>
    </lineage>
</organism>
<evidence type="ECO:0000313" key="1">
    <source>
        <dbReference type="EMBL" id="SDB87276.1"/>
    </source>
</evidence>
<dbReference type="Pfam" id="PF05256">
    <property type="entry name" value="UPF0223"/>
    <property type="match status" value="1"/>
</dbReference>
<dbReference type="Proteomes" id="UP000242949">
    <property type="component" value="Unassembled WGS sequence"/>
</dbReference>
<dbReference type="RefSeq" id="WP_090792704.1">
    <property type="nucleotide sequence ID" value="NZ_FMYI01000002.1"/>
</dbReference>
<dbReference type="PIRSF" id="PIRSF037260">
    <property type="entry name" value="UPF0223"/>
    <property type="match status" value="1"/>
</dbReference>
<accession>A0A1G6H1L2</accession>
<evidence type="ECO:0000313" key="2">
    <source>
        <dbReference type="Proteomes" id="UP000242949"/>
    </source>
</evidence>
<proteinExistence type="predicted"/>
<dbReference type="NCBIfam" id="NF003353">
    <property type="entry name" value="PRK04387.1"/>
    <property type="match status" value="1"/>
</dbReference>
<dbReference type="SUPFAM" id="SSF158504">
    <property type="entry name" value="BH2638-like"/>
    <property type="match status" value="1"/>
</dbReference>
<dbReference type="AlphaFoldDB" id="A0A1G6H1L2"/>
<dbReference type="OrthoDB" id="1649074at2"/>